<evidence type="ECO:0000313" key="3">
    <source>
        <dbReference type="Proteomes" id="UP000055590"/>
    </source>
</evidence>
<gene>
    <name evidence="2" type="ORF">AKJ08_1174</name>
</gene>
<organism evidence="2 3">
    <name type="scientific">Vulgatibacter incomptus</name>
    <dbReference type="NCBI Taxonomy" id="1391653"/>
    <lineage>
        <taxon>Bacteria</taxon>
        <taxon>Pseudomonadati</taxon>
        <taxon>Myxococcota</taxon>
        <taxon>Myxococcia</taxon>
        <taxon>Myxococcales</taxon>
        <taxon>Cystobacterineae</taxon>
        <taxon>Vulgatibacteraceae</taxon>
        <taxon>Vulgatibacter</taxon>
    </lineage>
</organism>
<evidence type="ECO:0008006" key="4">
    <source>
        <dbReference type="Google" id="ProtNLM"/>
    </source>
</evidence>
<dbReference type="KEGG" id="vin:AKJ08_1174"/>
<dbReference type="PROSITE" id="PS51257">
    <property type="entry name" value="PROKAR_LIPOPROTEIN"/>
    <property type="match status" value="1"/>
</dbReference>
<keyword evidence="3" id="KW-1185">Reference proteome</keyword>
<dbReference type="EMBL" id="CP012332">
    <property type="protein sequence ID" value="AKU90787.1"/>
    <property type="molecule type" value="Genomic_DNA"/>
</dbReference>
<protein>
    <recommendedName>
        <fullName evidence="4">Lipoprotein</fullName>
    </recommendedName>
</protein>
<proteinExistence type="predicted"/>
<accession>A0A0K1PBB8</accession>
<reference evidence="2 3" key="1">
    <citation type="submission" date="2015-08" db="EMBL/GenBank/DDBJ databases">
        <authorList>
            <person name="Babu N.S."/>
            <person name="Beckwith C.J."/>
            <person name="Beseler K.G."/>
            <person name="Brison A."/>
            <person name="Carone J.V."/>
            <person name="Caskin T.P."/>
            <person name="Diamond M."/>
            <person name="Durham M.E."/>
            <person name="Foxe J.M."/>
            <person name="Go M."/>
            <person name="Henderson B.A."/>
            <person name="Jones I.B."/>
            <person name="McGettigan J.A."/>
            <person name="Micheletti S.J."/>
            <person name="Nasrallah M.E."/>
            <person name="Ortiz D."/>
            <person name="Piller C.R."/>
            <person name="Privatt S.R."/>
            <person name="Schneider S.L."/>
            <person name="Sharp S."/>
            <person name="Smith T.C."/>
            <person name="Stanton J.D."/>
            <person name="Ullery H.E."/>
            <person name="Wilson R.J."/>
            <person name="Serrano M.G."/>
            <person name="Buck G."/>
            <person name="Lee V."/>
            <person name="Wang Y."/>
            <person name="Carvalho R."/>
            <person name="Voegtly L."/>
            <person name="Shi R."/>
            <person name="Duckworth R."/>
            <person name="Johnson A."/>
            <person name="Loviza R."/>
            <person name="Walstead R."/>
            <person name="Shah Z."/>
            <person name="Kiflezghi M."/>
            <person name="Wade K."/>
            <person name="Ball S.L."/>
            <person name="Bradley K.W."/>
            <person name="Asai D.J."/>
            <person name="Bowman C.A."/>
            <person name="Russell D.A."/>
            <person name="Pope W.H."/>
            <person name="Jacobs-Sera D."/>
            <person name="Hendrix R.W."/>
            <person name="Hatfull G.F."/>
        </authorList>
    </citation>
    <scope>NUCLEOTIDE SEQUENCE [LARGE SCALE GENOMIC DNA]</scope>
    <source>
        <strain evidence="2 3">DSM 27710</strain>
    </source>
</reference>
<dbReference type="AlphaFoldDB" id="A0A0K1PBB8"/>
<name>A0A0K1PBB8_9BACT</name>
<dbReference type="RefSeq" id="WP_050725189.1">
    <property type="nucleotide sequence ID" value="NZ_CP012332.1"/>
</dbReference>
<feature type="region of interest" description="Disordered" evidence="1">
    <location>
        <begin position="21"/>
        <end position="57"/>
    </location>
</feature>
<dbReference type="Proteomes" id="UP000055590">
    <property type="component" value="Chromosome"/>
</dbReference>
<evidence type="ECO:0000256" key="1">
    <source>
        <dbReference type="SAM" id="MobiDB-lite"/>
    </source>
</evidence>
<evidence type="ECO:0000313" key="2">
    <source>
        <dbReference type="EMBL" id="AKU90787.1"/>
    </source>
</evidence>
<sequence length="344" mass="37055">MKHASLISTLALILSVGCGGTAPNDDSSDPGHQRSDGSEDGTPSSCTLGIRPDTRSYDPIEAGTSRSYEIHLTNLGSEPCAVTNVSLERGRDVVRLAPVEDRVLAAGAELLLRLTFEPAEAIVVEPTVRLLANGETFERGFRFEAYAHTEPSDSCVTLEPARLVLEVAAPGCGTAEGAIVLHNHCEREVRVMEADTGDNAAFSRGAVPELPRGVPAGGELRFPVLFSPLQAGETTGRLRIRVDGMPAFEVRLVGHAGEATSIRDVFHAADGQRVFELSHWPARIREGSIDEQLEIHVSGVLVRPFTEGERNWGYGDVRNLVEFIFGRGPPEGAEVVIQYRACPL</sequence>